<feature type="transmembrane region" description="Helical" evidence="1">
    <location>
        <begin position="35"/>
        <end position="58"/>
    </location>
</feature>
<keyword evidence="1" id="KW-0812">Transmembrane</keyword>
<keyword evidence="1" id="KW-1133">Transmembrane helix</keyword>
<dbReference type="Proteomes" id="UP001172756">
    <property type="component" value="Unassembled WGS sequence"/>
</dbReference>
<feature type="transmembrane region" description="Helical" evidence="1">
    <location>
        <begin position="110"/>
        <end position="131"/>
    </location>
</feature>
<organism evidence="4 5">
    <name type="scientific">Demequina lignilytica</name>
    <dbReference type="NCBI Taxonomy" id="3051663"/>
    <lineage>
        <taxon>Bacteria</taxon>
        <taxon>Bacillati</taxon>
        <taxon>Actinomycetota</taxon>
        <taxon>Actinomycetes</taxon>
        <taxon>Micrococcales</taxon>
        <taxon>Demequinaceae</taxon>
        <taxon>Demequina</taxon>
    </lineage>
</organism>
<dbReference type="EMBL" id="JAUHQB010000003">
    <property type="protein sequence ID" value="MDN4482934.1"/>
    <property type="molecule type" value="Genomic_DNA"/>
</dbReference>
<protein>
    <submittedName>
        <fullName evidence="4">Alpha/beta-hydrolase family protein</fullName>
    </submittedName>
</protein>
<name>A0AB35MGN4_9MICO</name>
<feature type="domain" description="Alpha/beta-hydrolase catalytic" evidence="2">
    <location>
        <begin position="243"/>
        <end position="529"/>
    </location>
</feature>
<feature type="domain" description="Alpha/beta-hydrolase N-terminal" evidence="3">
    <location>
        <begin position="21"/>
        <end position="226"/>
    </location>
</feature>
<evidence type="ECO:0000259" key="3">
    <source>
        <dbReference type="Pfam" id="PF15420"/>
    </source>
</evidence>
<reference evidence="4 5" key="1">
    <citation type="submission" date="2023-06" db="EMBL/GenBank/DDBJ databases">
        <title>SYSU T0a273.</title>
        <authorList>
            <person name="Gao L."/>
            <person name="Fang B.-Z."/>
            <person name="Li W.-J."/>
        </authorList>
    </citation>
    <scope>NUCLEOTIDE SEQUENCE [LARGE SCALE GENOMIC DNA]</scope>
    <source>
        <strain evidence="4 5">SYSU T0a273</strain>
    </source>
</reference>
<dbReference type="InterPro" id="IPR027788">
    <property type="entry name" value="Alpha/beta-hydrolase_N_dom"/>
</dbReference>
<dbReference type="Pfam" id="PF15420">
    <property type="entry name" value="Abhydrolase_9_N"/>
    <property type="match status" value="1"/>
</dbReference>
<feature type="transmembrane region" description="Helical" evidence="1">
    <location>
        <begin position="70"/>
        <end position="90"/>
    </location>
</feature>
<dbReference type="RefSeq" id="WP_301159925.1">
    <property type="nucleotide sequence ID" value="NZ_JAUHQB010000003.1"/>
</dbReference>
<evidence type="ECO:0000256" key="1">
    <source>
        <dbReference type="SAM" id="Phobius"/>
    </source>
</evidence>
<gene>
    <name evidence="4" type="ORF">QQ002_05195</name>
</gene>
<evidence type="ECO:0000313" key="4">
    <source>
        <dbReference type="EMBL" id="MDN4482934.1"/>
    </source>
</evidence>
<proteinExistence type="predicted"/>
<evidence type="ECO:0000259" key="2">
    <source>
        <dbReference type="Pfam" id="PF10081"/>
    </source>
</evidence>
<sequence>MRALSLAGTATGLILAALSATPSLLPRLPYEQGVLTGVCFAIGYALGTALGVAITALVRVPPEGWVPRAAWIILGVAAVGGSVPLARLWARTQGDLAGAVGASRPGVVDGLVALGVALMTAAALLAFGRGVTAVTRRLARRLAPGEEHWRWLGMPSAMVVVSVVIAAVVGAAIYGFGTYTEWSYQRYNASGGAEEPSSGYRSAGPESALSWDLTGHEGRSILAGGPSAHDIGSLTKTEAEEPIRVYVGVDEPGGWDAHAAAAVSELDRLGAADRDAVLVAATTGTGWLDRQAIDSFEYLLHGDSAMVAVQYSVAESWQSYTFHPGAYRDSTSALLAAVHDWWAALPEADRPELFVYGLSLGSRAVQDSFEDAEALRAYGDGVVLAGTPYGTAMNAELTASRDAGSPVGRPVLDDGLAFRWFNEAMDVEESGDAWWSPRVAYLQHGNDPIVWAGLPILWSQPEWLEDGQRNDGIHPDMQWFPLVTGLQTMVDSMQDLAGPDGDGHRYGSTTLEAWIQVVGDGGYTSDQLDLIRQRVAGSDAPAGGDV</sequence>
<evidence type="ECO:0000313" key="5">
    <source>
        <dbReference type="Proteomes" id="UP001172756"/>
    </source>
</evidence>
<dbReference type="InterPro" id="IPR027787">
    <property type="entry name" value="Alpha/beta-hydrolase_catalytic"/>
</dbReference>
<accession>A0AB35MGN4</accession>
<dbReference type="AlphaFoldDB" id="A0AB35MGN4"/>
<keyword evidence="1" id="KW-0472">Membrane</keyword>
<dbReference type="Pfam" id="PF10081">
    <property type="entry name" value="Abhydrolase_9"/>
    <property type="match status" value="1"/>
</dbReference>
<feature type="transmembrane region" description="Helical" evidence="1">
    <location>
        <begin position="152"/>
        <end position="176"/>
    </location>
</feature>
<comment type="caution">
    <text evidence="4">The sequence shown here is derived from an EMBL/GenBank/DDBJ whole genome shotgun (WGS) entry which is preliminary data.</text>
</comment>